<evidence type="ECO:0000313" key="1">
    <source>
        <dbReference type="EMBL" id="PZR55268.1"/>
    </source>
</evidence>
<dbReference type="EMBL" id="QKWH01000001">
    <property type="protein sequence ID" value="PZR55268.1"/>
    <property type="molecule type" value="Genomic_DNA"/>
</dbReference>
<proteinExistence type="predicted"/>
<name>A0A2W5XX44_9MICO</name>
<reference evidence="1 2" key="1">
    <citation type="submission" date="2018-06" db="EMBL/GenBank/DDBJ databases">
        <title>Whole genome sequencing of a novel hydrocarbon degrading bacterial strain, PW21 isolated from oil contaminated produced water sample.</title>
        <authorList>
            <person name="Nagkirti P."/>
            <person name="Shaikh A."/>
            <person name="Gowdaman V."/>
            <person name="Engineer A.E."/>
            <person name="Dagar S."/>
            <person name="Dhakephalkar P.K."/>
        </authorList>
    </citation>
    <scope>NUCLEOTIDE SEQUENCE [LARGE SCALE GENOMIC DNA]</scope>
    <source>
        <strain evidence="1 2">PW21</strain>
    </source>
</reference>
<accession>A0A2W5XX44</accession>
<evidence type="ECO:0000313" key="2">
    <source>
        <dbReference type="Proteomes" id="UP000248783"/>
    </source>
</evidence>
<organism evidence="1 2">
    <name type="scientific">Xylanimonas oleitrophica</name>
    <dbReference type="NCBI Taxonomy" id="2607479"/>
    <lineage>
        <taxon>Bacteria</taxon>
        <taxon>Bacillati</taxon>
        <taxon>Actinomycetota</taxon>
        <taxon>Actinomycetes</taxon>
        <taxon>Micrococcales</taxon>
        <taxon>Promicromonosporaceae</taxon>
        <taxon>Xylanimonas</taxon>
    </lineage>
</organism>
<gene>
    <name evidence="1" type="ORF">DNL40_02540</name>
</gene>
<dbReference type="AlphaFoldDB" id="A0A2W5XX44"/>
<protein>
    <submittedName>
        <fullName evidence="1">Uncharacterized protein</fullName>
    </submittedName>
</protein>
<dbReference type="Proteomes" id="UP000248783">
    <property type="component" value="Unassembled WGS sequence"/>
</dbReference>
<keyword evidence="2" id="KW-1185">Reference proteome</keyword>
<comment type="caution">
    <text evidence="1">The sequence shown here is derived from an EMBL/GenBank/DDBJ whole genome shotgun (WGS) entry which is preliminary data.</text>
</comment>
<sequence length="127" mass="13863">MVTIPVKYADEAEKYITEGGYTEVQVVPLDAIVIRCEDLPEVKPLRGGGHTAGTATRSFGSAEDYMQYALSALAIAVHLREHPPVDEAQVQALSGVLEEVATLLKAEYRPEVARRLAERGVRVEVSK</sequence>